<name>A0ABU5EG39_9PROT</name>
<evidence type="ECO:0000313" key="1">
    <source>
        <dbReference type="EMBL" id="MDY0884872.1"/>
    </source>
</evidence>
<organism evidence="1 2">
    <name type="scientific">Dongia soli</name>
    <dbReference type="NCBI Taxonomy" id="600628"/>
    <lineage>
        <taxon>Bacteria</taxon>
        <taxon>Pseudomonadati</taxon>
        <taxon>Pseudomonadota</taxon>
        <taxon>Alphaproteobacteria</taxon>
        <taxon>Rhodospirillales</taxon>
        <taxon>Dongiaceae</taxon>
        <taxon>Dongia</taxon>
    </lineage>
</organism>
<accession>A0ABU5EG39</accession>
<dbReference type="SUPFAM" id="SSF160272">
    <property type="entry name" value="Shew3726-like"/>
    <property type="match status" value="2"/>
</dbReference>
<dbReference type="RefSeq" id="WP_320509945.1">
    <property type="nucleotide sequence ID" value="NZ_JAXCLW010000006.1"/>
</dbReference>
<evidence type="ECO:0000313" key="2">
    <source>
        <dbReference type="Proteomes" id="UP001279642"/>
    </source>
</evidence>
<proteinExistence type="predicted"/>
<dbReference type="Proteomes" id="UP001279642">
    <property type="component" value="Unassembled WGS sequence"/>
</dbReference>
<dbReference type="Pfam" id="PF07369">
    <property type="entry name" value="DUF1488"/>
    <property type="match status" value="2"/>
</dbReference>
<dbReference type="EMBL" id="JAXCLW010000006">
    <property type="protein sequence ID" value="MDY0884872.1"/>
    <property type="molecule type" value="Genomic_DNA"/>
</dbReference>
<reference evidence="1 2" key="1">
    <citation type="journal article" date="2016" name="Antonie Van Leeuwenhoek">
        <title>Dongia soli sp. nov., isolated from soil from Dokdo, Korea.</title>
        <authorList>
            <person name="Kim D.U."/>
            <person name="Lee H."/>
            <person name="Kim H."/>
            <person name="Kim S.G."/>
            <person name="Ka J.O."/>
        </authorList>
    </citation>
    <scope>NUCLEOTIDE SEQUENCE [LARGE SCALE GENOMIC DNA]</scope>
    <source>
        <strain evidence="1 2">D78</strain>
    </source>
</reference>
<dbReference type="InterPro" id="IPR036692">
    <property type="entry name" value="Shew3726-like_sf"/>
</dbReference>
<comment type="caution">
    <text evidence="1">The sequence shown here is derived from an EMBL/GenBank/DDBJ whole genome shotgun (WGS) entry which is preliminary data.</text>
</comment>
<dbReference type="Gene3D" id="3.30.160.140">
    <property type="entry name" value="Shew3726-like"/>
    <property type="match status" value="1"/>
</dbReference>
<keyword evidence="2" id="KW-1185">Reference proteome</keyword>
<gene>
    <name evidence="1" type="ORF">SMD27_18655</name>
</gene>
<protein>
    <submittedName>
        <fullName evidence="1">DUF1488 family protein</fullName>
    </submittedName>
</protein>
<dbReference type="InterPro" id="IPR009962">
    <property type="entry name" value="DUF1488"/>
</dbReference>
<sequence length="194" mass="22268">MALTFLPQSGHWNAEMESVHFDARHDRKPVSCLIHKVALADLLNLRNANQDDLLAGFEKQRKKIEDIAAWKYEKGSIRRDGSVFITSQDLDAYEKRNLVERDVTLVFDSNKVHYDTLHDWVRFYALDGEISVPCAVTRGALLDRERITDADEKRLVDAYLRNRQVIDTIAESKYKNSLVEPGGVVVVMSRDLNH</sequence>